<dbReference type="EMBL" id="FPIZ01000002">
    <property type="protein sequence ID" value="SFW25959.1"/>
    <property type="molecule type" value="Genomic_DNA"/>
</dbReference>
<sequence length="530" mass="58171">MKTQTQSTASVRNVYYFFIRAILILTIISPVCKTLTAQDIEIRNPSFEGPVDKALVPPEWLIGSKSPDTQPGINGVNKVASDGNTYVGAMHGSTWDETYGQKLSTPLKAGKIYTFSFDMAFAPFYFSNICFGSLGIYGGNCINCKEDTLWTSGVFYNTDWQRKVVTIRPRMDCDYLLFSPYLEGNCDSSFYSDVLVDNLSPTIKEVPQIEVSVSNACRSSNNGSVKVKVKGGKGPYKYDWNPGRYHDAAISHLASGRYTVKVTGANGISVEQEVVIGEYVVKATASLINSSCYNSDNGAIYMSASGGVVPYAFSIDENTGFVYNNRFTGLAAGTYNMRVRDAANCLVEVNNLSIKEPDELKIMAVTPTNISCNTLQNGSITLSVSGGSPAYTYEIIGSEPVQTDSVFRGLNEGKYRFRVTDDNQCYVEGEGEVSRDARDCALYLPTAFSPNGDGKNDLFRAVVHDNVSSFRLAVYGRWGQLIFESRNPDVGWDGTSRGDIMPAGHYVYMVTYTDSHGQDMKQTGTLVLVR</sequence>
<reference evidence="2 4" key="1">
    <citation type="submission" date="2016-11" db="EMBL/GenBank/DDBJ databases">
        <authorList>
            <person name="Jaros S."/>
            <person name="Januszkiewicz K."/>
            <person name="Wedrychowicz H."/>
        </authorList>
    </citation>
    <scope>NUCLEOTIDE SEQUENCE [LARGE SCALE GENOMIC DNA]</scope>
    <source>
        <strain evidence="2 4">DSM 784</strain>
    </source>
</reference>
<dbReference type="AlphaFoldDB" id="A0A1K1MS84"/>
<dbReference type="RefSeq" id="WP_072357331.1">
    <property type="nucleotide sequence ID" value="NZ_CP139972.1"/>
</dbReference>
<keyword evidence="1" id="KW-0812">Transmembrane</keyword>
<dbReference type="Proteomes" id="UP000183788">
    <property type="component" value="Unassembled WGS sequence"/>
</dbReference>
<dbReference type="Pfam" id="PF13585">
    <property type="entry name" value="CHU_C"/>
    <property type="match status" value="1"/>
</dbReference>
<dbReference type="STRING" id="1004.SAMN05661012_00831"/>
<dbReference type="EMBL" id="CP140154">
    <property type="protein sequence ID" value="WQG91444.1"/>
    <property type="molecule type" value="Genomic_DNA"/>
</dbReference>
<dbReference type="InterPro" id="IPR026341">
    <property type="entry name" value="T9SS_type_B"/>
</dbReference>
<dbReference type="InterPro" id="IPR025667">
    <property type="entry name" value="SprB_repeat"/>
</dbReference>
<keyword evidence="1" id="KW-0472">Membrane</keyword>
<evidence type="ECO:0000313" key="3">
    <source>
        <dbReference type="EMBL" id="WQG91444.1"/>
    </source>
</evidence>
<evidence type="ECO:0000313" key="4">
    <source>
        <dbReference type="Proteomes" id="UP000183788"/>
    </source>
</evidence>
<dbReference type="Pfam" id="PF13573">
    <property type="entry name" value="SprB"/>
    <property type="match status" value="3"/>
</dbReference>
<keyword evidence="5" id="KW-1185">Reference proteome</keyword>
<evidence type="ECO:0000256" key="1">
    <source>
        <dbReference type="SAM" id="Phobius"/>
    </source>
</evidence>
<gene>
    <name evidence="2" type="ORF">SAMN05661012_00831</name>
    <name evidence="3" type="ORF">SR876_08025</name>
</gene>
<dbReference type="NCBIfam" id="TIGR04131">
    <property type="entry name" value="Bac_Flav_CTERM"/>
    <property type="match status" value="1"/>
</dbReference>
<evidence type="ECO:0000313" key="2">
    <source>
        <dbReference type="EMBL" id="SFW25959.1"/>
    </source>
</evidence>
<dbReference type="Gene3D" id="2.60.120.260">
    <property type="entry name" value="Galactose-binding domain-like"/>
    <property type="match status" value="1"/>
</dbReference>
<accession>A0A1K1MS84</accession>
<dbReference type="OrthoDB" id="7794186at2"/>
<name>A0A1K1MS84_9BACT</name>
<evidence type="ECO:0000313" key="5">
    <source>
        <dbReference type="Proteomes" id="UP001326715"/>
    </source>
</evidence>
<proteinExistence type="predicted"/>
<protein>
    <submittedName>
        <fullName evidence="2">Gliding motility-associated C-terminal domain-containing protein</fullName>
    </submittedName>
</protein>
<reference evidence="3 5" key="2">
    <citation type="submission" date="2023-11" db="EMBL/GenBank/DDBJ databases">
        <title>MicrobeMod: A computational toolkit for identifying prokaryotic methylation and restriction-modification with nanopore sequencing.</title>
        <authorList>
            <person name="Crits-Christoph A."/>
            <person name="Kang S.C."/>
            <person name="Lee H."/>
            <person name="Ostrov N."/>
        </authorList>
    </citation>
    <scope>NUCLEOTIDE SEQUENCE [LARGE SCALE GENOMIC DNA]</scope>
    <source>
        <strain evidence="3 5">ATCC 23090</strain>
    </source>
</reference>
<keyword evidence="1" id="KW-1133">Transmembrane helix</keyword>
<feature type="transmembrane region" description="Helical" evidence="1">
    <location>
        <begin position="12"/>
        <end position="31"/>
    </location>
</feature>
<organism evidence="2 4">
    <name type="scientific">Chitinophaga sancti</name>
    <dbReference type="NCBI Taxonomy" id="1004"/>
    <lineage>
        <taxon>Bacteria</taxon>
        <taxon>Pseudomonadati</taxon>
        <taxon>Bacteroidota</taxon>
        <taxon>Chitinophagia</taxon>
        <taxon>Chitinophagales</taxon>
        <taxon>Chitinophagaceae</taxon>
        <taxon>Chitinophaga</taxon>
    </lineage>
</organism>
<dbReference type="Proteomes" id="UP001326715">
    <property type="component" value="Chromosome"/>
</dbReference>